<dbReference type="AlphaFoldDB" id="V7PBI4"/>
<dbReference type="Pfam" id="PF06022">
    <property type="entry name" value="Cir_Bir_Yir"/>
    <property type="match status" value="1"/>
</dbReference>
<feature type="transmembrane region" description="Helical" evidence="1">
    <location>
        <begin position="310"/>
        <end position="333"/>
    </location>
</feature>
<dbReference type="EMBL" id="KI635832">
    <property type="protein sequence ID" value="ETB56097.1"/>
    <property type="molecule type" value="Genomic_DNA"/>
</dbReference>
<dbReference type="NCBIfam" id="TIGR01590">
    <property type="entry name" value="yir-bir-cir_Pla"/>
    <property type="match status" value="1"/>
</dbReference>
<sequence>MYYKLCGRFDTLRNYLPDELDKSTGRDFHDNGNIRNYCPIGDSGNKECKTDLDKINGGFLWLFEQTIINNIGSLSKDQSKVFIIYIMIWLNFKLNQKKHVEIAKYKDFYNKYIKNNTHYTSCKKRNTDCSNSLNDQMGYNNFKEFIDESESLMNIKFEDVSNLYDAFKPLCNMYTELNANDTTDKRYLNSAKEFVKKFDELNKNPNITKDSPYYQVLSTLSDDYNNFKTYCKNNKNDCNDIQSLSPIKVKESSVQSSADNHVQNSGVTSSSSSIANKLIPVLSIFAAIPIFVGIAYKVNNKELKNITFKYYFHYIYANVNKQIICFLTFYISIRYSDFGNDLKNNI</sequence>
<evidence type="ECO:0000313" key="3">
    <source>
        <dbReference type="Proteomes" id="UP000018538"/>
    </source>
</evidence>
<dbReference type="InterPro" id="IPR006477">
    <property type="entry name" value="Yir_bir_cir"/>
</dbReference>
<keyword evidence="1" id="KW-0812">Transmembrane</keyword>
<dbReference type="OrthoDB" id="373270at2759"/>
<keyword evidence="1" id="KW-1133">Transmembrane helix</keyword>
<protein>
    <submittedName>
        <fullName evidence="2">Uncharacterized protein</fullName>
    </submittedName>
</protein>
<name>V7PBI4_PLAYE</name>
<accession>V7PBI4</accession>
<evidence type="ECO:0000256" key="1">
    <source>
        <dbReference type="SAM" id="Phobius"/>
    </source>
</evidence>
<keyword evidence="3" id="KW-1185">Reference proteome</keyword>
<dbReference type="Proteomes" id="UP000018538">
    <property type="component" value="Unassembled WGS sequence"/>
</dbReference>
<organism evidence="2 3">
    <name type="scientific">Plasmodium yoelii 17X</name>
    <dbReference type="NCBI Taxonomy" id="1323249"/>
    <lineage>
        <taxon>Eukaryota</taxon>
        <taxon>Sar</taxon>
        <taxon>Alveolata</taxon>
        <taxon>Apicomplexa</taxon>
        <taxon>Aconoidasida</taxon>
        <taxon>Haemosporida</taxon>
        <taxon>Plasmodiidae</taxon>
        <taxon>Plasmodium</taxon>
        <taxon>Plasmodium (Vinckeia)</taxon>
    </lineage>
</organism>
<proteinExistence type="predicted"/>
<feature type="transmembrane region" description="Helical" evidence="1">
    <location>
        <begin position="278"/>
        <end position="298"/>
    </location>
</feature>
<evidence type="ECO:0000313" key="2">
    <source>
        <dbReference type="EMBL" id="ETB56097.1"/>
    </source>
</evidence>
<gene>
    <name evidence="2" type="ORF">YYC_05879</name>
</gene>
<reference evidence="2 3" key="1">
    <citation type="submission" date="2013-11" db="EMBL/GenBank/DDBJ databases">
        <title>The Genome Sequence of Plasmodium yoelii 17X.</title>
        <authorList>
            <consortium name="The Broad Institute Genomics Platform"/>
            <consortium name="The Broad Institute Genome Sequencing Center for Infectious Disease"/>
            <person name="Neafsey D."/>
            <person name="Adams J."/>
            <person name="Walker B."/>
            <person name="Young S.K."/>
            <person name="Zeng Q."/>
            <person name="Gargeya S."/>
            <person name="Fitzgerald M."/>
            <person name="Haas B."/>
            <person name="Abouelleil A."/>
            <person name="Alvarado L."/>
            <person name="Chapman S.B."/>
            <person name="Gainer-Dewar J."/>
            <person name="Goldberg J."/>
            <person name="Griggs A."/>
            <person name="Gujja S."/>
            <person name="Hansen M."/>
            <person name="Howarth C."/>
            <person name="Imamovic A."/>
            <person name="Ireland A."/>
            <person name="Larimer J."/>
            <person name="McCowan C."/>
            <person name="Murphy C."/>
            <person name="Pearson M."/>
            <person name="Poon T.W."/>
            <person name="Priest M."/>
            <person name="Roberts A."/>
            <person name="Saif S."/>
            <person name="Shea T."/>
            <person name="Sykes S."/>
            <person name="Wortman J."/>
            <person name="Nusbaum C."/>
            <person name="Birren B."/>
        </authorList>
    </citation>
    <scope>NUCLEOTIDE SEQUENCE [LARGE SCALE GENOMIC DNA]</scope>
    <source>
        <strain evidence="2 3">17X</strain>
    </source>
</reference>
<keyword evidence="1" id="KW-0472">Membrane</keyword>